<dbReference type="UniPathway" id="UPA00077">
    <property type="reaction ID" value="UER00158"/>
</dbReference>
<name>A0A4Y8UI65_9GAMM</name>
<dbReference type="EC" id="1.5.1.3" evidence="3 8"/>
<dbReference type="PROSITE" id="PS00075">
    <property type="entry name" value="DHFR_1"/>
    <property type="match status" value="1"/>
</dbReference>
<evidence type="ECO:0000256" key="2">
    <source>
        <dbReference type="ARBA" id="ARBA00009539"/>
    </source>
</evidence>
<dbReference type="GO" id="GO:0046655">
    <property type="term" value="P:folic acid metabolic process"/>
    <property type="evidence" value="ECO:0007669"/>
    <property type="project" value="TreeGrafter"/>
</dbReference>
<protein>
    <recommendedName>
        <fullName evidence="3 8">Dihydrofolate reductase</fullName>
        <ecNumber evidence="3 8">1.5.1.3</ecNumber>
    </recommendedName>
</protein>
<dbReference type="InterPro" id="IPR012259">
    <property type="entry name" value="DHFR"/>
</dbReference>
<proteinExistence type="inferred from homology"/>
<dbReference type="InterPro" id="IPR024072">
    <property type="entry name" value="DHFR-like_dom_sf"/>
</dbReference>
<evidence type="ECO:0000256" key="4">
    <source>
        <dbReference type="ARBA" id="ARBA00022563"/>
    </source>
</evidence>
<evidence type="ECO:0000313" key="11">
    <source>
        <dbReference type="EMBL" id="TFH67851.1"/>
    </source>
</evidence>
<evidence type="ECO:0000256" key="8">
    <source>
        <dbReference type="PIRNR" id="PIRNR000194"/>
    </source>
</evidence>
<dbReference type="GO" id="GO:0005829">
    <property type="term" value="C:cytosol"/>
    <property type="evidence" value="ECO:0007669"/>
    <property type="project" value="TreeGrafter"/>
</dbReference>
<gene>
    <name evidence="11" type="ORF">E3W66_06290</name>
</gene>
<dbReference type="FunFam" id="3.40.430.10:FF:000001">
    <property type="entry name" value="Dihydrofolate reductase"/>
    <property type="match status" value="1"/>
</dbReference>
<evidence type="ECO:0000259" key="10">
    <source>
        <dbReference type="PROSITE" id="PS51330"/>
    </source>
</evidence>
<comment type="catalytic activity">
    <reaction evidence="8">
        <text>(6S)-5,6,7,8-tetrahydrofolate + NADP(+) = 7,8-dihydrofolate + NADPH + H(+)</text>
        <dbReference type="Rhea" id="RHEA:15009"/>
        <dbReference type="ChEBI" id="CHEBI:15378"/>
        <dbReference type="ChEBI" id="CHEBI:57451"/>
        <dbReference type="ChEBI" id="CHEBI:57453"/>
        <dbReference type="ChEBI" id="CHEBI:57783"/>
        <dbReference type="ChEBI" id="CHEBI:58349"/>
        <dbReference type="EC" id="1.5.1.3"/>
    </reaction>
</comment>
<feature type="domain" description="DHFR" evidence="10">
    <location>
        <begin position="2"/>
        <end position="159"/>
    </location>
</feature>
<keyword evidence="5 8" id="KW-0521">NADP</keyword>
<dbReference type="InterPro" id="IPR001796">
    <property type="entry name" value="DHFR_dom"/>
</dbReference>
<evidence type="ECO:0000256" key="5">
    <source>
        <dbReference type="ARBA" id="ARBA00022857"/>
    </source>
</evidence>
<keyword evidence="12" id="KW-1185">Reference proteome</keyword>
<comment type="similarity">
    <text evidence="2 8 9">Belongs to the dihydrofolate reductase family.</text>
</comment>
<evidence type="ECO:0000256" key="3">
    <source>
        <dbReference type="ARBA" id="ARBA00012856"/>
    </source>
</evidence>
<sequence>MTLSLIVAMGKNRVIGVDNALPWHLSGDLKYFKATTLGKPIVMGRKTYDSIGRALPGRLNLVITRDPAWRADGVTAVTSLEAALRAAGDAAEVMVIGGAQIYALALPLADRLYITEVDAAPAGDALFPALEPSQWRQLERQPAVTEPGQPAYQFVTLERR</sequence>
<dbReference type="PRINTS" id="PR00070">
    <property type="entry name" value="DHFR"/>
</dbReference>
<dbReference type="Gene3D" id="3.40.430.10">
    <property type="entry name" value="Dihydrofolate Reductase, subunit A"/>
    <property type="match status" value="1"/>
</dbReference>
<dbReference type="Pfam" id="PF00186">
    <property type="entry name" value="DHFR_1"/>
    <property type="match status" value="1"/>
</dbReference>
<dbReference type="PANTHER" id="PTHR48069:SF3">
    <property type="entry name" value="DIHYDROFOLATE REDUCTASE"/>
    <property type="match status" value="1"/>
</dbReference>
<dbReference type="GO" id="GO:0046452">
    <property type="term" value="P:dihydrofolate metabolic process"/>
    <property type="evidence" value="ECO:0007669"/>
    <property type="project" value="TreeGrafter"/>
</dbReference>
<accession>A0A4Y8UI65</accession>
<dbReference type="GO" id="GO:0004146">
    <property type="term" value="F:dihydrofolate reductase activity"/>
    <property type="evidence" value="ECO:0007669"/>
    <property type="project" value="UniProtKB-EC"/>
</dbReference>
<dbReference type="InterPro" id="IPR017925">
    <property type="entry name" value="DHFR_CS"/>
</dbReference>
<organism evidence="11 12">
    <name type="scientific">Gammaproteobacteria bacterium LSUCC0057</name>
    <dbReference type="NCBI Taxonomy" id="2559237"/>
    <lineage>
        <taxon>Bacteria</taxon>
        <taxon>Pseudomonadati</taxon>
        <taxon>Pseudomonadota</taxon>
        <taxon>Gammaproteobacteria</taxon>
        <taxon>Cellvibrionales</taxon>
        <taxon>Porticoccaceae</taxon>
        <taxon>SAR92 clade</taxon>
    </lineage>
</organism>
<dbReference type="GO" id="GO:0070401">
    <property type="term" value="F:NADP+ binding"/>
    <property type="evidence" value="ECO:0007669"/>
    <property type="project" value="UniProtKB-ARBA"/>
</dbReference>
<dbReference type="PROSITE" id="PS51330">
    <property type="entry name" value="DHFR_2"/>
    <property type="match status" value="1"/>
</dbReference>
<dbReference type="PANTHER" id="PTHR48069">
    <property type="entry name" value="DIHYDROFOLATE REDUCTASE"/>
    <property type="match status" value="1"/>
</dbReference>
<evidence type="ECO:0000256" key="6">
    <source>
        <dbReference type="ARBA" id="ARBA00023002"/>
    </source>
</evidence>
<dbReference type="OrthoDB" id="9804315at2"/>
<dbReference type="PIRSF" id="PIRSF000194">
    <property type="entry name" value="DHFR"/>
    <property type="match status" value="1"/>
</dbReference>
<dbReference type="GO" id="GO:0006730">
    <property type="term" value="P:one-carbon metabolic process"/>
    <property type="evidence" value="ECO:0007669"/>
    <property type="project" value="UniProtKB-KW"/>
</dbReference>
<evidence type="ECO:0000256" key="9">
    <source>
        <dbReference type="RuleBase" id="RU004474"/>
    </source>
</evidence>
<keyword evidence="6 8" id="KW-0560">Oxidoreductase</keyword>
<comment type="function">
    <text evidence="7 8">Key enzyme in folate metabolism. Catalyzes an essential reaction for de novo glycine and purine synthesis, and for DNA precursor synthesis.</text>
</comment>
<keyword evidence="4 8" id="KW-0554">One-carbon metabolism</keyword>
<evidence type="ECO:0000256" key="7">
    <source>
        <dbReference type="ARBA" id="ARBA00025067"/>
    </source>
</evidence>
<dbReference type="EMBL" id="SPIA01000002">
    <property type="protein sequence ID" value="TFH67851.1"/>
    <property type="molecule type" value="Genomic_DNA"/>
</dbReference>
<dbReference type="AlphaFoldDB" id="A0A4Y8UI65"/>
<dbReference type="SUPFAM" id="SSF53597">
    <property type="entry name" value="Dihydrofolate reductase-like"/>
    <property type="match status" value="1"/>
</dbReference>
<dbReference type="CDD" id="cd00209">
    <property type="entry name" value="DHFR"/>
    <property type="match status" value="1"/>
</dbReference>
<evidence type="ECO:0000313" key="12">
    <source>
        <dbReference type="Proteomes" id="UP000298133"/>
    </source>
</evidence>
<comment type="pathway">
    <text evidence="1 8">Cofactor biosynthesis; tetrahydrofolate biosynthesis; 5,6,7,8-tetrahydrofolate from 7,8-dihydrofolate: step 1/1.</text>
</comment>
<evidence type="ECO:0000256" key="1">
    <source>
        <dbReference type="ARBA" id="ARBA00004903"/>
    </source>
</evidence>
<reference evidence="11 12" key="1">
    <citation type="submission" date="2019-03" db="EMBL/GenBank/DDBJ databases">
        <title>Draft genome of Gammaproteobacteria bacterium LSUCC0057, a member of the SAR92 clade.</title>
        <authorList>
            <person name="Lanclos V.C."/>
            <person name="Doiron C."/>
            <person name="Henson M.W."/>
            <person name="Thrash J.C."/>
        </authorList>
    </citation>
    <scope>NUCLEOTIDE SEQUENCE [LARGE SCALE GENOMIC DNA]</scope>
    <source>
        <strain evidence="11 12">LSUCC0057</strain>
    </source>
</reference>
<dbReference type="Proteomes" id="UP000298133">
    <property type="component" value="Unassembled WGS sequence"/>
</dbReference>
<dbReference type="GO" id="GO:0046654">
    <property type="term" value="P:tetrahydrofolate biosynthetic process"/>
    <property type="evidence" value="ECO:0007669"/>
    <property type="project" value="UniProtKB-UniPathway"/>
</dbReference>
<comment type="caution">
    <text evidence="11">The sequence shown here is derived from an EMBL/GenBank/DDBJ whole genome shotgun (WGS) entry which is preliminary data.</text>
</comment>